<reference evidence="1 2" key="1">
    <citation type="submission" date="2016-08" db="EMBL/GenBank/DDBJ databases">
        <title>A Parts List for Fungal Cellulosomes Revealed by Comparative Genomics.</title>
        <authorList>
            <consortium name="DOE Joint Genome Institute"/>
            <person name="Haitjema C.H."/>
            <person name="Gilmore S.P."/>
            <person name="Henske J.K."/>
            <person name="Solomon K.V."/>
            <person name="De Groot R."/>
            <person name="Kuo A."/>
            <person name="Mondo S.J."/>
            <person name="Salamov A.A."/>
            <person name="Labutti K."/>
            <person name="Zhao Z."/>
            <person name="Chiniquy J."/>
            <person name="Barry K."/>
            <person name="Brewer H.M."/>
            <person name="Purvine S.O."/>
            <person name="Wright A.T."/>
            <person name="Boxma B."/>
            <person name="Van Alen T."/>
            <person name="Hackstein J.H."/>
            <person name="Baker S.E."/>
            <person name="Grigoriev I.V."/>
            <person name="O'Malley M.A."/>
        </authorList>
    </citation>
    <scope>NUCLEOTIDE SEQUENCE [LARGE SCALE GENOMIC DNA]</scope>
    <source>
        <strain evidence="1 2">S4</strain>
    </source>
</reference>
<accession>A0A1Y1XRF1</accession>
<reference evidence="1 2" key="2">
    <citation type="submission" date="2016-08" db="EMBL/GenBank/DDBJ databases">
        <title>Pervasive Adenine N6-methylation of Active Genes in Fungi.</title>
        <authorList>
            <consortium name="DOE Joint Genome Institute"/>
            <person name="Mondo S.J."/>
            <person name="Dannebaum R.O."/>
            <person name="Kuo R.C."/>
            <person name="Labutti K."/>
            <person name="Haridas S."/>
            <person name="Kuo A."/>
            <person name="Salamov A."/>
            <person name="Ahrendt S.R."/>
            <person name="Lipzen A."/>
            <person name="Sullivan W."/>
            <person name="Andreopoulos W.B."/>
            <person name="Clum A."/>
            <person name="Lindquist E."/>
            <person name="Daum C."/>
            <person name="Ramamoorthy G.K."/>
            <person name="Gryganskyi A."/>
            <person name="Culley D."/>
            <person name="Magnuson J.K."/>
            <person name="James T.Y."/>
            <person name="O'Malley M.A."/>
            <person name="Stajich J.E."/>
            <person name="Spatafora J.W."/>
            <person name="Visel A."/>
            <person name="Grigoriev I.V."/>
        </authorList>
    </citation>
    <scope>NUCLEOTIDE SEQUENCE [LARGE SCALE GENOMIC DNA]</scope>
    <source>
        <strain evidence="1 2">S4</strain>
    </source>
</reference>
<dbReference type="AlphaFoldDB" id="A0A1Y1XRF1"/>
<proteinExistence type="predicted"/>
<dbReference type="Proteomes" id="UP000193944">
    <property type="component" value="Unassembled WGS sequence"/>
</dbReference>
<evidence type="ECO:0000313" key="1">
    <source>
        <dbReference type="EMBL" id="ORX88235.1"/>
    </source>
</evidence>
<evidence type="ECO:0000313" key="2">
    <source>
        <dbReference type="Proteomes" id="UP000193944"/>
    </source>
</evidence>
<protein>
    <submittedName>
        <fullName evidence="1">Uncharacterized protein</fullName>
    </submittedName>
</protein>
<organism evidence="1 2">
    <name type="scientific">Anaeromyces robustus</name>
    <dbReference type="NCBI Taxonomy" id="1754192"/>
    <lineage>
        <taxon>Eukaryota</taxon>
        <taxon>Fungi</taxon>
        <taxon>Fungi incertae sedis</taxon>
        <taxon>Chytridiomycota</taxon>
        <taxon>Chytridiomycota incertae sedis</taxon>
        <taxon>Neocallimastigomycetes</taxon>
        <taxon>Neocallimastigales</taxon>
        <taxon>Neocallimastigaceae</taxon>
        <taxon>Anaeromyces</taxon>
    </lineage>
</organism>
<keyword evidence="2" id="KW-1185">Reference proteome</keyword>
<dbReference type="EMBL" id="MCFG01000001">
    <property type="protein sequence ID" value="ORX88235.1"/>
    <property type="molecule type" value="Genomic_DNA"/>
</dbReference>
<comment type="caution">
    <text evidence="1">The sequence shown here is derived from an EMBL/GenBank/DDBJ whole genome shotgun (WGS) entry which is preliminary data.</text>
</comment>
<name>A0A1Y1XRF1_9FUNG</name>
<sequence length="446" mass="52529">MCCLILDNDPSPSLSRGCANCLSAHTTQIKKFKELYLYKINYKNLNFSDHLYGVHGRFIKFSPDFNTVTYIEDKSSDNLESEVIAIENFKFDYDFLMIYSDIELTYEKGAYYNRTLYNGKGKLYLYNLELNNEDNCKLEDENIFIDNYELITDNKDKTLIGSTWGELYIDGIKFHLNNDCSFSVNVNKLVIVPSHEDPVNWLYKVPVVTWPSEPYYIIDGFFSRENYYEPIYKQIDNCKFNIYYNSIVCDIHDKDEKLIMNDITLDNYNNCELPTTYNDGSYILIQEYFSSKARIPFTTINDNMDENNRLSLRVNNDCYLNAKIGRINLPIYNDVKFNSIQNIITKFYVEEEGINYPIENCQYNFEDSKIICGDDETLSLRINNINLYNVNRCNSNEITNIHFYHYDNETEILTLKSNKYNGDEIIFDLNDECQLPALYSKIEFNH</sequence>
<gene>
    <name evidence="1" type="ORF">BCR32DRAFT_263673</name>
</gene>